<evidence type="ECO:0000256" key="5">
    <source>
        <dbReference type="ARBA" id="ARBA00023277"/>
    </source>
</evidence>
<dbReference type="GO" id="GO:0016787">
    <property type="term" value="F:hydrolase activity"/>
    <property type="evidence" value="ECO:0007669"/>
    <property type="project" value="UniProtKB-KW"/>
</dbReference>
<dbReference type="InterPro" id="IPR006879">
    <property type="entry name" value="YdjC-like"/>
</dbReference>
<evidence type="ECO:0000256" key="2">
    <source>
        <dbReference type="ARBA" id="ARBA00022723"/>
    </source>
</evidence>
<dbReference type="EMBL" id="BSDO01000001">
    <property type="protein sequence ID" value="GLI21536.1"/>
    <property type="molecule type" value="Genomic_DNA"/>
</dbReference>
<dbReference type="GO" id="GO:0019213">
    <property type="term" value="F:deacetylase activity"/>
    <property type="evidence" value="ECO:0007669"/>
    <property type="project" value="TreeGrafter"/>
</dbReference>
<keyword evidence="5" id="KW-0119">Carbohydrate metabolism</keyword>
<keyword evidence="9" id="KW-1185">Reference proteome</keyword>
<keyword evidence="2" id="KW-0479">Metal-binding</keyword>
<dbReference type="PANTHER" id="PTHR31609">
    <property type="entry name" value="YDJC DEACETYLASE FAMILY MEMBER"/>
    <property type="match status" value="1"/>
</dbReference>
<dbReference type="GeneID" id="95762004"/>
<evidence type="ECO:0000313" key="8">
    <source>
        <dbReference type="Proteomes" id="UP001144397"/>
    </source>
</evidence>
<comment type="caution">
    <text evidence="6">The sequence shown here is derived from an EMBL/GenBank/DDBJ whole genome shotgun (WGS) entry which is preliminary data.</text>
</comment>
<dbReference type="Proteomes" id="UP001144397">
    <property type="component" value="Unassembled WGS sequence"/>
</dbReference>
<dbReference type="InterPro" id="IPR011330">
    <property type="entry name" value="Glyco_hydro/deAcase_b/a-brl"/>
</dbReference>
<evidence type="ECO:0000313" key="6">
    <source>
        <dbReference type="EMBL" id="GLI21536.1"/>
    </source>
</evidence>
<dbReference type="Proteomes" id="UP001245370">
    <property type="component" value="Unassembled WGS sequence"/>
</dbReference>
<dbReference type="SUPFAM" id="SSF88713">
    <property type="entry name" value="Glycoside hydrolase/deacetylase"/>
    <property type="match status" value="1"/>
</dbReference>
<reference evidence="7 9" key="2">
    <citation type="submission" date="2023-07" db="EMBL/GenBank/DDBJ databases">
        <title>Genomic Encyclopedia of Type Strains, Phase IV (KMG-IV): sequencing the most valuable type-strain genomes for metagenomic binning, comparative biology and taxonomic classification.</title>
        <authorList>
            <person name="Goeker M."/>
        </authorList>
    </citation>
    <scope>NUCLEOTIDE SEQUENCE [LARGE SCALE GENOMIC DNA]</scope>
    <source>
        <strain evidence="7 9">DSM 338</strain>
    </source>
</reference>
<sequence>MKRVILCADDYAISPGVSEAIAALIADRRINATSVMTVFDGLGPAARALDDAAADTGASIGLHVTLTGAFAPLTAGMAKPSGALPALPRLLLSALSRRLDAKAVAAEVEAQFAAFQDAFGRPPDHVDGHQHVHVLPVVRTAVIAATARHAPRAFLRDVTPARGALNGLDIKGRLIGAFSTGFARDAARAGLVTNRGFGGAYDFSGDHDFATLLGHFLAGVPDGGLVMVHPGRVDDPLVARDPLTHQREVEYSVLRGPQWREILDAAGVSLALPDLGRTKAAA</sequence>
<proteinExistence type="predicted"/>
<evidence type="ECO:0000313" key="9">
    <source>
        <dbReference type="Proteomes" id="UP001245370"/>
    </source>
</evidence>
<keyword evidence="4" id="KW-0460">Magnesium</keyword>
<protein>
    <recommendedName>
        <fullName evidence="10">ChbG/HpnK family deacetylase</fullName>
    </recommendedName>
</protein>
<name>A0A9W6CG86_XANFL</name>
<evidence type="ECO:0000256" key="1">
    <source>
        <dbReference type="ARBA" id="ARBA00001946"/>
    </source>
</evidence>
<evidence type="ECO:0000256" key="4">
    <source>
        <dbReference type="ARBA" id="ARBA00022842"/>
    </source>
</evidence>
<dbReference type="GO" id="GO:0005975">
    <property type="term" value="P:carbohydrate metabolic process"/>
    <property type="evidence" value="ECO:0007669"/>
    <property type="project" value="InterPro"/>
</dbReference>
<organism evidence="6 8">
    <name type="scientific">Xanthobacter flavus</name>
    <dbReference type="NCBI Taxonomy" id="281"/>
    <lineage>
        <taxon>Bacteria</taxon>
        <taxon>Pseudomonadati</taxon>
        <taxon>Pseudomonadota</taxon>
        <taxon>Alphaproteobacteria</taxon>
        <taxon>Hyphomicrobiales</taxon>
        <taxon>Xanthobacteraceae</taxon>
        <taxon>Xanthobacter</taxon>
    </lineage>
</organism>
<gene>
    <name evidence="7" type="ORF">GGQ86_001724</name>
    <name evidence="6" type="ORF">XFLAVUS301_12100</name>
</gene>
<dbReference type="CDD" id="cd10807">
    <property type="entry name" value="YdjC_like_3"/>
    <property type="match status" value="1"/>
</dbReference>
<dbReference type="EMBL" id="JAVDPY010000002">
    <property type="protein sequence ID" value="MDR6333260.1"/>
    <property type="molecule type" value="Genomic_DNA"/>
</dbReference>
<keyword evidence="3" id="KW-0378">Hydrolase</keyword>
<dbReference type="Pfam" id="PF04794">
    <property type="entry name" value="YdjC"/>
    <property type="match status" value="1"/>
</dbReference>
<dbReference type="PANTHER" id="PTHR31609:SF1">
    <property type="entry name" value="CARBOHYDRATE DEACETYLASE"/>
    <property type="match status" value="1"/>
</dbReference>
<dbReference type="AlphaFoldDB" id="A0A9W6CG86"/>
<dbReference type="Gene3D" id="3.20.20.370">
    <property type="entry name" value="Glycoside hydrolase/deacetylase"/>
    <property type="match status" value="1"/>
</dbReference>
<dbReference type="GO" id="GO:0046872">
    <property type="term" value="F:metal ion binding"/>
    <property type="evidence" value="ECO:0007669"/>
    <property type="project" value="UniProtKB-KW"/>
</dbReference>
<evidence type="ECO:0000256" key="3">
    <source>
        <dbReference type="ARBA" id="ARBA00022801"/>
    </source>
</evidence>
<evidence type="ECO:0000313" key="7">
    <source>
        <dbReference type="EMBL" id="MDR6333260.1"/>
    </source>
</evidence>
<reference evidence="6" key="1">
    <citation type="submission" date="2022-12" db="EMBL/GenBank/DDBJ databases">
        <title>Reference genome sequencing for broad-spectrum identification of bacterial and archaeal isolates by mass spectrometry.</title>
        <authorList>
            <person name="Sekiguchi Y."/>
            <person name="Tourlousse D.M."/>
        </authorList>
    </citation>
    <scope>NUCLEOTIDE SEQUENCE</scope>
    <source>
        <strain evidence="6">301</strain>
    </source>
</reference>
<comment type="cofactor">
    <cofactor evidence="1">
        <name>Mg(2+)</name>
        <dbReference type="ChEBI" id="CHEBI:18420"/>
    </cofactor>
</comment>
<evidence type="ECO:0008006" key="10">
    <source>
        <dbReference type="Google" id="ProtNLM"/>
    </source>
</evidence>
<accession>A0A9W6CG86</accession>
<dbReference type="RefSeq" id="WP_281806147.1">
    <property type="nucleotide sequence ID" value="NZ_BSDO01000001.1"/>
</dbReference>